<evidence type="ECO:0000313" key="1">
    <source>
        <dbReference type="EMBL" id="EMR65981.1"/>
    </source>
</evidence>
<keyword evidence="2" id="KW-1185">Reference proteome</keyword>
<dbReference type="eggNOG" id="ENOG502SRRT">
    <property type="taxonomic scope" value="Eukaryota"/>
</dbReference>
<dbReference type="AlphaFoldDB" id="M7T840"/>
<dbReference type="HOGENOM" id="CLU_089018_0_0_1"/>
<name>M7T840_EUTLA</name>
<sequence>MLFLTLIFTSLAVGAVIRGPINGLTARNMLPDGYKIVPMTWTGPVVDNGHNHTYQGTVEQITAYINNARIKASAPPLTNRTTPEVVPEVPDFTNSKLDSRRLRQTLCNAGLPAAASAGSIDQGIKYLQGLEGDCALPAGPGVCGRISCSWCNDNDRYVSWKCSDFAVYAEFVRAYCSRLYAGGGVGGGIKVWGQAFDEQNFNIMVGEDYC</sequence>
<dbReference type="STRING" id="1287681.M7T840"/>
<dbReference type="EMBL" id="KB706742">
    <property type="protein sequence ID" value="EMR65981.1"/>
    <property type="molecule type" value="Genomic_DNA"/>
</dbReference>
<evidence type="ECO:0000313" key="2">
    <source>
        <dbReference type="Proteomes" id="UP000012174"/>
    </source>
</evidence>
<protein>
    <submittedName>
        <fullName evidence="1">Putative secreted protein</fullName>
    </submittedName>
</protein>
<gene>
    <name evidence="1" type="ORF">UCREL1_7037</name>
</gene>
<proteinExistence type="predicted"/>
<organism evidence="1 2">
    <name type="scientific">Eutypa lata (strain UCR-EL1)</name>
    <name type="common">Grapevine dieback disease fungus</name>
    <name type="synonym">Eutypa armeniacae</name>
    <dbReference type="NCBI Taxonomy" id="1287681"/>
    <lineage>
        <taxon>Eukaryota</taxon>
        <taxon>Fungi</taxon>
        <taxon>Dikarya</taxon>
        <taxon>Ascomycota</taxon>
        <taxon>Pezizomycotina</taxon>
        <taxon>Sordariomycetes</taxon>
        <taxon>Xylariomycetidae</taxon>
        <taxon>Xylariales</taxon>
        <taxon>Diatrypaceae</taxon>
        <taxon>Eutypa</taxon>
    </lineage>
</organism>
<dbReference type="OrthoDB" id="5272418at2759"/>
<dbReference type="Proteomes" id="UP000012174">
    <property type="component" value="Unassembled WGS sequence"/>
</dbReference>
<reference evidence="2" key="1">
    <citation type="journal article" date="2013" name="Genome Announc.">
        <title>Draft genome sequence of the grapevine dieback fungus Eutypa lata UCR-EL1.</title>
        <authorList>
            <person name="Blanco-Ulate B."/>
            <person name="Rolshausen P.E."/>
            <person name="Cantu D."/>
        </authorList>
    </citation>
    <scope>NUCLEOTIDE SEQUENCE [LARGE SCALE GENOMIC DNA]</scope>
    <source>
        <strain evidence="2">UCR-EL1</strain>
    </source>
</reference>
<dbReference type="KEGG" id="ela:UCREL1_7037"/>
<accession>M7T840</accession>